<dbReference type="Gene3D" id="2.40.160.20">
    <property type="match status" value="1"/>
</dbReference>
<dbReference type="SUPFAM" id="SSF56925">
    <property type="entry name" value="OMPA-like"/>
    <property type="match status" value="1"/>
</dbReference>
<sequence>MKNWKQGVFAVVAAAAVCGVAARAQTDAALSGFRTITSSSSGFGTQQTPHDSEGAMIELRHIVNPLVGFEGAVSFALADQSYAPKAGACALVCGQPPLEVSGKMTQFTMDWVVSMKAGKVRPFALGGAGFAFTVPGASPTVTVGKVTVPGYAVNTVVRPVFVYGGGLDWSFLPHFGLRVQVRGNMTKAPQLLDLYPSTTAYTQIYEPMGGVYYRFGSTR</sequence>
<keyword evidence="1" id="KW-0732">Signal</keyword>
<dbReference type="AlphaFoldDB" id="A0A2N9LAF2"/>
<feature type="signal peptide" evidence="1">
    <location>
        <begin position="1"/>
        <end position="24"/>
    </location>
</feature>
<reference evidence="3" key="1">
    <citation type="submission" date="2018-02" db="EMBL/GenBank/DDBJ databases">
        <authorList>
            <person name="Hausmann B."/>
        </authorList>
    </citation>
    <scope>NUCLEOTIDE SEQUENCE [LARGE SCALE GENOMIC DNA]</scope>
    <source>
        <strain evidence="3">Peat soil MAG SbA5</strain>
    </source>
</reference>
<feature type="chain" id="PRO_5014925676" description="Outer membrane protein beta-barrel domain-containing protein" evidence="1">
    <location>
        <begin position="25"/>
        <end position="219"/>
    </location>
</feature>
<evidence type="ECO:0000256" key="1">
    <source>
        <dbReference type="SAM" id="SignalP"/>
    </source>
</evidence>
<gene>
    <name evidence="2" type="ORF">SBA5_290131</name>
</gene>
<dbReference type="Proteomes" id="UP000239735">
    <property type="component" value="Unassembled WGS sequence"/>
</dbReference>
<dbReference type="OrthoDB" id="122222at2"/>
<evidence type="ECO:0000313" key="3">
    <source>
        <dbReference type="Proteomes" id="UP000239735"/>
    </source>
</evidence>
<organism evidence="2 3">
    <name type="scientific">Candidatus Sulfuritelmatomonas gaucii</name>
    <dbReference type="NCBI Taxonomy" id="2043161"/>
    <lineage>
        <taxon>Bacteria</taxon>
        <taxon>Pseudomonadati</taxon>
        <taxon>Acidobacteriota</taxon>
        <taxon>Terriglobia</taxon>
        <taxon>Terriglobales</taxon>
        <taxon>Acidobacteriaceae</taxon>
        <taxon>Candidatus Sulfuritelmatomonas</taxon>
    </lineage>
</organism>
<dbReference type="InterPro" id="IPR011250">
    <property type="entry name" value="OMP/PagP_B-barrel"/>
</dbReference>
<proteinExistence type="predicted"/>
<name>A0A2N9LAF2_9BACT</name>
<protein>
    <recommendedName>
        <fullName evidence="4">Outer membrane protein beta-barrel domain-containing protein</fullName>
    </recommendedName>
</protein>
<dbReference type="EMBL" id="OKRB01000085">
    <property type="protein sequence ID" value="SPE20277.1"/>
    <property type="molecule type" value="Genomic_DNA"/>
</dbReference>
<evidence type="ECO:0008006" key="4">
    <source>
        <dbReference type="Google" id="ProtNLM"/>
    </source>
</evidence>
<accession>A0A2N9LAF2</accession>
<evidence type="ECO:0000313" key="2">
    <source>
        <dbReference type="EMBL" id="SPE20277.1"/>
    </source>
</evidence>